<name>A0A162TV67_PHYB8</name>
<dbReference type="AlphaFoldDB" id="A0A162TV67"/>
<protein>
    <submittedName>
        <fullName evidence="1">Uncharacterized protein</fullName>
    </submittedName>
</protein>
<organism evidence="1 2">
    <name type="scientific">Phycomyces blakesleeanus (strain ATCC 8743b / DSM 1359 / FGSC 10004 / NBRC 33097 / NRRL 1555)</name>
    <dbReference type="NCBI Taxonomy" id="763407"/>
    <lineage>
        <taxon>Eukaryota</taxon>
        <taxon>Fungi</taxon>
        <taxon>Fungi incertae sedis</taxon>
        <taxon>Mucoromycota</taxon>
        <taxon>Mucoromycotina</taxon>
        <taxon>Mucoromycetes</taxon>
        <taxon>Mucorales</taxon>
        <taxon>Phycomycetaceae</taxon>
        <taxon>Phycomyces</taxon>
    </lineage>
</organism>
<dbReference type="Proteomes" id="UP000077315">
    <property type="component" value="Unassembled WGS sequence"/>
</dbReference>
<evidence type="ECO:0000313" key="2">
    <source>
        <dbReference type="Proteomes" id="UP000077315"/>
    </source>
</evidence>
<evidence type="ECO:0000313" key="1">
    <source>
        <dbReference type="EMBL" id="OAD70083.1"/>
    </source>
</evidence>
<accession>A0A162TV67</accession>
<reference evidence="2" key="1">
    <citation type="submission" date="2015-06" db="EMBL/GenBank/DDBJ databases">
        <title>Expansion of signal transduction pathways in fungi by whole-genome duplication.</title>
        <authorList>
            <consortium name="DOE Joint Genome Institute"/>
            <person name="Corrochano L.M."/>
            <person name="Kuo A."/>
            <person name="Marcet-Houben M."/>
            <person name="Polaino S."/>
            <person name="Salamov A."/>
            <person name="Villalobos J.M."/>
            <person name="Alvarez M.I."/>
            <person name="Avalos J."/>
            <person name="Benito E.P."/>
            <person name="Benoit I."/>
            <person name="Burger G."/>
            <person name="Camino L.P."/>
            <person name="Canovas D."/>
            <person name="Cerda-Olmedo E."/>
            <person name="Cheng J.-F."/>
            <person name="Dominguez A."/>
            <person name="Elias M."/>
            <person name="Eslava A.P."/>
            <person name="Glaser F."/>
            <person name="Grimwood J."/>
            <person name="Gutierrez G."/>
            <person name="Heitman J."/>
            <person name="Henrissat B."/>
            <person name="Iturriaga E.A."/>
            <person name="Lang B.F."/>
            <person name="Lavin J.L."/>
            <person name="Lee S."/>
            <person name="Li W."/>
            <person name="Lindquist E."/>
            <person name="Lopez-Garcia S."/>
            <person name="Luque E.M."/>
            <person name="Marcos A.T."/>
            <person name="Martin J."/>
            <person name="McCluskey K."/>
            <person name="Medina H.R."/>
            <person name="Miralles-Duran A."/>
            <person name="Miyazaki A."/>
            <person name="Munoz-Torres E."/>
            <person name="Oguiza J.A."/>
            <person name="Ohm R."/>
            <person name="Olmedo M."/>
            <person name="Orejas M."/>
            <person name="Ortiz-Castellanos L."/>
            <person name="Pisabarro A.G."/>
            <person name="Rodriguez-Romero J."/>
            <person name="Ruiz-Herrera J."/>
            <person name="Ruiz-Vazquez R."/>
            <person name="Sanz C."/>
            <person name="Schackwitz W."/>
            <person name="Schmutz J."/>
            <person name="Shahriari M."/>
            <person name="Shelest E."/>
            <person name="Silva-Franco F."/>
            <person name="Soanes D."/>
            <person name="Syed K."/>
            <person name="Tagua V.G."/>
            <person name="Talbot N.J."/>
            <person name="Thon M."/>
            <person name="De vries R.P."/>
            <person name="Wiebenga A."/>
            <person name="Yadav J.S."/>
            <person name="Braun E.L."/>
            <person name="Baker S."/>
            <person name="Garre V."/>
            <person name="Horwitz B."/>
            <person name="Torres-Martinez S."/>
            <person name="Idnurm A."/>
            <person name="Herrera-Estrella A."/>
            <person name="Gabaldon T."/>
            <person name="Grigoriev I.V."/>
        </authorList>
    </citation>
    <scope>NUCLEOTIDE SEQUENCE [LARGE SCALE GENOMIC DNA]</scope>
    <source>
        <strain evidence="2">NRRL 1555(-)</strain>
    </source>
</reference>
<keyword evidence="2" id="KW-1185">Reference proteome</keyword>
<dbReference type="GeneID" id="29003397"/>
<dbReference type="VEuPathDB" id="FungiDB:PHYBLDRAFT_71522"/>
<proteinExistence type="predicted"/>
<dbReference type="PANTHER" id="PTHR46579:SF2">
    <property type="entry name" value="C2H2-TYPE DOMAIN-CONTAINING PROTEIN"/>
    <property type="match status" value="1"/>
</dbReference>
<dbReference type="EMBL" id="KV440989">
    <property type="protein sequence ID" value="OAD70083.1"/>
    <property type="molecule type" value="Genomic_DNA"/>
</dbReference>
<sequence>MHLHLHFKETVLNFGPVYGYRLFSFERYNGVLKNYTTNNKDGFEGTFMRRYLEDTRKIDLFHTTMQSLQTPSQVSLIYDLVDSFLTLVTVTAATTTTIVPTALYLSTTSSGFNLKIFLASAEVNINNVKGNKPLRSSVFPLSLDEVFSMKEDEYVLLLELYCMAYSNTSLRGYQDVIFGQLFMNNMIQKMQPINLLGQVYKGSNGIVRHGSIIQAMFHENNNHEMSAFTGQIQYLFVSNIINPVTYQVDRHIFAYFMWYRTSSQDTRSEQFVEMSEFLFTRSNFQNILSAYRILMPAAIGVHTTATGNTHMLIAPLYRKIYA</sequence>
<dbReference type="RefSeq" id="XP_018288123.1">
    <property type="nucleotide sequence ID" value="XM_018442491.1"/>
</dbReference>
<gene>
    <name evidence="1" type="ORF">PHYBLDRAFT_71522</name>
</gene>
<dbReference type="PANTHER" id="PTHR46579">
    <property type="entry name" value="F5/8 TYPE C DOMAIN-CONTAINING PROTEIN-RELATED"/>
    <property type="match status" value="1"/>
</dbReference>
<dbReference type="InParanoid" id="A0A162TV67"/>
<dbReference type="OrthoDB" id="3247418at2759"/>